<sequence>MRSNMRRRISRTFTFSPLNTHTHPEEVSAKQHRDGKLDSRANQFRDRLSATDTGEIEKGFDDFRLGTKRECALRVDESRAKKARKSTHLEEYYEPVTKDQDVVSLVMDGSCYYDVEPENFVQMQRFFPKKPDDVQG</sequence>
<proteinExistence type="predicted"/>
<feature type="region of interest" description="Disordered" evidence="1">
    <location>
        <begin position="16"/>
        <end position="37"/>
    </location>
</feature>
<dbReference type="InterPro" id="IPR004313">
    <property type="entry name" value="ARD"/>
</dbReference>
<dbReference type="STRING" id="51031.W2SRD7"/>
<evidence type="ECO:0000313" key="3">
    <source>
        <dbReference type="Proteomes" id="UP000053676"/>
    </source>
</evidence>
<dbReference type="KEGG" id="nai:NECAME_14233"/>
<dbReference type="Proteomes" id="UP000053676">
    <property type="component" value="Unassembled WGS sequence"/>
</dbReference>
<dbReference type="Pfam" id="PF03079">
    <property type="entry name" value="ARD"/>
    <property type="match status" value="1"/>
</dbReference>
<organism evidence="2 3">
    <name type="scientific">Necator americanus</name>
    <name type="common">Human hookworm</name>
    <dbReference type="NCBI Taxonomy" id="51031"/>
    <lineage>
        <taxon>Eukaryota</taxon>
        <taxon>Metazoa</taxon>
        <taxon>Ecdysozoa</taxon>
        <taxon>Nematoda</taxon>
        <taxon>Chromadorea</taxon>
        <taxon>Rhabditida</taxon>
        <taxon>Rhabditina</taxon>
        <taxon>Rhabditomorpha</taxon>
        <taxon>Strongyloidea</taxon>
        <taxon>Ancylostomatidae</taxon>
        <taxon>Bunostominae</taxon>
        <taxon>Necator</taxon>
    </lineage>
</organism>
<name>W2SRD7_NECAM</name>
<dbReference type="AlphaFoldDB" id="W2SRD7"/>
<protein>
    <submittedName>
        <fullName evidence="2">Uncharacterized protein</fullName>
    </submittedName>
</protein>
<dbReference type="OrthoDB" id="1867259at2759"/>
<keyword evidence="3" id="KW-1185">Reference proteome</keyword>
<dbReference type="EMBL" id="KI668443">
    <property type="protein sequence ID" value="ETN71421.1"/>
    <property type="molecule type" value="Genomic_DNA"/>
</dbReference>
<evidence type="ECO:0000256" key="1">
    <source>
        <dbReference type="SAM" id="MobiDB-lite"/>
    </source>
</evidence>
<reference evidence="3" key="1">
    <citation type="journal article" date="2014" name="Nat. Genet.">
        <title>Genome of the human hookworm Necator americanus.</title>
        <authorList>
            <person name="Tang Y.T."/>
            <person name="Gao X."/>
            <person name="Rosa B.A."/>
            <person name="Abubucker S."/>
            <person name="Hallsworth-Pepin K."/>
            <person name="Martin J."/>
            <person name="Tyagi R."/>
            <person name="Heizer E."/>
            <person name="Zhang X."/>
            <person name="Bhonagiri-Palsikar V."/>
            <person name="Minx P."/>
            <person name="Warren W.C."/>
            <person name="Wang Q."/>
            <person name="Zhan B."/>
            <person name="Hotez P.J."/>
            <person name="Sternberg P.W."/>
            <person name="Dougall A."/>
            <person name="Gaze S.T."/>
            <person name="Mulvenna J."/>
            <person name="Sotillo J."/>
            <person name="Ranganathan S."/>
            <person name="Rabelo E.M."/>
            <person name="Wilson R.K."/>
            <person name="Felgner P.L."/>
            <person name="Bethony J."/>
            <person name="Hawdon J.M."/>
            <person name="Gasser R.B."/>
            <person name="Loukas A."/>
            <person name="Mitreva M."/>
        </authorList>
    </citation>
    <scope>NUCLEOTIDE SEQUENCE [LARGE SCALE GENOMIC DNA]</scope>
</reference>
<gene>
    <name evidence="2" type="ORF">NECAME_14233</name>
</gene>
<dbReference type="GO" id="GO:0010309">
    <property type="term" value="F:acireductone dioxygenase [iron(II)-requiring] activity"/>
    <property type="evidence" value="ECO:0007669"/>
    <property type="project" value="InterPro"/>
</dbReference>
<accession>W2SRD7</accession>
<evidence type="ECO:0000313" key="2">
    <source>
        <dbReference type="EMBL" id="ETN71421.1"/>
    </source>
</evidence>
<feature type="compositionally biased region" description="Basic and acidic residues" evidence="1">
    <location>
        <begin position="22"/>
        <end position="37"/>
    </location>
</feature>